<dbReference type="SUPFAM" id="SSF48264">
    <property type="entry name" value="Cytochrome P450"/>
    <property type="match status" value="1"/>
</dbReference>
<dbReference type="InterPro" id="IPR001128">
    <property type="entry name" value="Cyt_P450"/>
</dbReference>
<dbReference type="GO" id="GO:0020037">
    <property type="term" value="F:heme binding"/>
    <property type="evidence" value="ECO:0007669"/>
    <property type="project" value="InterPro"/>
</dbReference>
<evidence type="ECO:0000256" key="11">
    <source>
        <dbReference type="ARBA" id="ARBA00023033"/>
    </source>
</evidence>
<evidence type="ECO:0000256" key="14">
    <source>
        <dbReference type="SAM" id="Phobius"/>
    </source>
</evidence>
<evidence type="ECO:0000256" key="8">
    <source>
        <dbReference type="ARBA" id="ARBA00022848"/>
    </source>
</evidence>
<comment type="subcellular location">
    <subcellularLocation>
        <location evidence="3">Endoplasmic reticulum membrane</location>
        <topology evidence="3">Peripheral membrane protein</topology>
    </subcellularLocation>
    <subcellularLocation>
        <location evidence="2">Microsome membrane</location>
        <topology evidence="2">Peripheral membrane protein</topology>
    </subcellularLocation>
</comment>
<keyword evidence="5 13" id="KW-0349">Heme</keyword>
<evidence type="ECO:0000313" key="15">
    <source>
        <dbReference type="EMBL" id="WIM41693.1"/>
    </source>
</evidence>
<evidence type="ECO:0000256" key="12">
    <source>
        <dbReference type="ARBA" id="ARBA00023136"/>
    </source>
</evidence>
<evidence type="ECO:0000256" key="9">
    <source>
        <dbReference type="ARBA" id="ARBA00023002"/>
    </source>
</evidence>
<dbReference type="InterPro" id="IPR036396">
    <property type="entry name" value="Cyt_P450_sf"/>
</dbReference>
<comment type="cofactor">
    <cofactor evidence="1 13">
        <name>heme</name>
        <dbReference type="ChEBI" id="CHEBI:30413"/>
    </cofactor>
</comment>
<evidence type="ECO:0000256" key="3">
    <source>
        <dbReference type="ARBA" id="ARBA00004406"/>
    </source>
</evidence>
<sequence length="501" mass="58194">MKFTEYFSLFSLVQAFCVFISIFFVYGTYDGKKQNEKHSRHKWYASLFDGPKPVPYFGNSLNFILHPESIALMLMFYTQKYGSKYRLWIGQKLSIVISDASDAKTILIGNKFTSKGDDFHDLFGRVFKTGTFSDQGESWKKSRKILQQPFKSILLHNYIDTMNEEARKIVKELQPKAHNPEMFDVSDFVGTATFNIACKTLFDLKEPVSKETHYIFRKAAEEFETDSFNLMFYPKLIRNIKQLFAKKKLNHIFNIMELPYRKVILEGKLKVKRDKKNDEQVDKKLIDYLKSDVFSDEEKKAQIMTYSVGGSETLVISISLTLLILAIYHEIQDKVVDELKHIFNDDDRDTTVDDIKQMHYLEQVLKEVMRLFPLAPFLFRTAKEDVILGNHTIPSGTEFIINVPALHNNPTNFPNPDTFDPEHFSAERCRVLPKGSYLPFAIGPRNCIGKAFAMYEMKIVCSAILRKYRLHSIITKEDIKVKYSFVLDSIEGYNISLSERK</sequence>
<keyword evidence="12 14" id="KW-0472">Membrane</keyword>
<dbReference type="Gene3D" id="1.10.630.10">
    <property type="entry name" value="Cytochrome P450"/>
    <property type="match status" value="1"/>
</dbReference>
<keyword evidence="6 13" id="KW-0479">Metal-binding</keyword>
<keyword evidence="14" id="KW-1133">Transmembrane helix</keyword>
<dbReference type="GO" id="GO:0004497">
    <property type="term" value="F:monooxygenase activity"/>
    <property type="evidence" value="ECO:0007669"/>
    <property type="project" value="UniProtKB-KW"/>
</dbReference>
<dbReference type="InterPro" id="IPR050196">
    <property type="entry name" value="Cytochrome_P450_Monoox"/>
</dbReference>
<accession>A0AAT9UUW7</accession>
<keyword evidence="8" id="KW-0492">Microsome</keyword>
<evidence type="ECO:0000256" key="7">
    <source>
        <dbReference type="ARBA" id="ARBA00022824"/>
    </source>
</evidence>
<dbReference type="PANTHER" id="PTHR24291:SF189">
    <property type="entry name" value="CYTOCHROME P450 4C3-RELATED"/>
    <property type="match status" value="1"/>
</dbReference>
<keyword evidence="7" id="KW-0256">Endoplasmic reticulum</keyword>
<evidence type="ECO:0000256" key="13">
    <source>
        <dbReference type="PIRSR" id="PIRSR602401-1"/>
    </source>
</evidence>
<keyword evidence="11" id="KW-0503">Monooxygenase</keyword>
<reference evidence="15" key="1">
    <citation type="submission" date="2023-06" db="EMBL/GenBank/DDBJ databases">
        <title>Identification of Cytochrome P450s in Maconellicoccus hirsutus.</title>
        <authorList>
            <person name="Selvamani S.B."/>
            <person name="Negi N."/>
            <person name="Nagarjuna Reddy K.V."/>
            <person name="Ramasamy G.G."/>
        </authorList>
    </citation>
    <scope>NUCLEOTIDE SEQUENCE</scope>
</reference>
<keyword evidence="9" id="KW-0560">Oxidoreductase</keyword>
<dbReference type="EMBL" id="OR117253">
    <property type="protein sequence ID" value="WIM41693.1"/>
    <property type="molecule type" value="mRNA"/>
</dbReference>
<evidence type="ECO:0000256" key="2">
    <source>
        <dbReference type="ARBA" id="ARBA00004174"/>
    </source>
</evidence>
<proteinExistence type="evidence at transcript level"/>
<comment type="similarity">
    <text evidence="4">Belongs to the cytochrome P450 family.</text>
</comment>
<dbReference type="GO" id="GO:0016705">
    <property type="term" value="F:oxidoreductase activity, acting on paired donors, with incorporation or reduction of molecular oxygen"/>
    <property type="evidence" value="ECO:0007669"/>
    <property type="project" value="InterPro"/>
</dbReference>
<feature type="binding site" description="axial binding residue" evidence="13">
    <location>
        <position position="447"/>
    </location>
    <ligand>
        <name>heme</name>
        <dbReference type="ChEBI" id="CHEBI:30413"/>
    </ligand>
    <ligandPart>
        <name>Fe</name>
        <dbReference type="ChEBI" id="CHEBI:18248"/>
    </ligandPart>
</feature>
<name>A0AAT9UUW7_MACHI</name>
<keyword evidence="10 13" id="KW-0408">Iron</keyword>
<keyword evidence="14" id="KW-0812">Transmembrane</keyword>
<dbReference type="PANTHER" id="PTHR24291">
    <property type="entry name" value="CYTOCHROME P450 FAMILY 4"/>
    <property type="match status" value="1"/>
</dbReference>
<dbReference type="InterPro" id="IPR002401">
    <property type="entry name" value="Cyt_P450_E_grp-I"/>
</dbReference>
<evidence type="ECO:0000256" key="6">
    <source>
        <dbReference type="ARBA" id="ARBA00022723"/>
    </source>
</evidence>
<dbReference type="PRINTS" id="PR00463">
    <property type="entry name" value="EP450I"/>
</dbReference>
<dbReference type="GO" id="GO:0005789">
    <property type="term" value="C:endoplasmic reticulum membrane"/>
    <property type="evidence" value="ECO:0007669"/>
    <property type="project" value="UniProtKB-SubCell"/>
</dbReference>
<dbReference type="PRINTS" id="PR00385">
    <property type="entry name" value="P450"/>
</dbReference>
<evidence type="ECO:0000256" key="1">
    <source>
        <dbReference type="ARBA" id="ARBA00001971"/>
    </source>
</evidence>
<evidence type="ECO:0000256" key="10">
    <source>
        <dbReference type="ARBA" id="ARBA00023004"/>
    </source>
</evidence>
<evidence type="ECO:0000256" key="5">
    <source>
        <dbReference type="ARBA" id="ARBA00022617"/>
    </source>
</evidence>
<dbReference type="GO" id="GO:0005506">
    <property type="term" value="F:iron ion binding"/>
    <property type="evidence" value="ECO:0007669"/>
    <property type="project" value="InterPro"/>
</dbReference>
<dbReference type="Pfam" id="PF00067">
    <property type="entry name" value="p450"/>
    <property type="match status" value="1"/>
</dbReference>
<feature type="transmembrane region" description="Helical" evidence="14">
    <location>
        <begin position="6"/>
        <end position="29"/>
    </location>
</feature>
<dbReference type="AlphaFoldDB" id="A0AAT9UUW7"/>
<evidence type="ECO:0000256" key="4">
    <source>
        <dbReference type="ARBA" id="ARBA00010617"/>
    </source>
</evidence>
<protein>
    <submittedName>
        <fullName evidence="15">Cytochrome P450 3639B1</fullName>
    </submittedName>
</protein>
<organism evidence="15">
    <name type="scientific">Maconellicoccus hirsutus</name>
    <name type="common">Pink hibiscus mealybug</name>
    <dbReference type="NCBI Taxonomy" id="177089"/>
    <lineage>
        <taxon>Eukaryota</taxon>
        <taxon>Metazoa</taxon>
        <taxon>Ecdysozoa</taxon>
        <taxon>Arthropoda</taxon>
        <taxon>Hexapoda</taxon>
        <taxon>Insecta</taxon>
        <taxon>Pterygota</taxon>
        <taxon>Neoptera</taxon>
        <taxon>Paraneoptera</taxon>
        <taxon>Hemiptera</taxon>
        <taxon>Sternorrhyncha</taxon>
        <taxon>Coccoidea</taxon>
        <taxon>Pseudococcidae</taxon>
        <taxon>Maconellicoccus</taxon>
    </lineage>
</organism>